<reference evidence="1" key="1">
    <citation type="submission" date="2021-09" db="EMBL/GenBank/DDBJ databases">
        <authorList>
            <consortium name="AG Swart"/>
            <person name="Singh M."/>
            <person name="Singh A."/>
            <person name="Seah K."/>
            <person name="Emmerich C."/>
        </authorList>
    </citation>
    <scope>NUCLEOTIDE SEQUENCE</scope>
    <source>
        <strain evidence="1">ATCC30299</strain>
    </source>
</reference>
<proteinExistence type="predicted"/>
<dbReference type="AlphaFoldDB" id="A0AAU9IT72"/>
<sequence length="171" mass="19551">MITLYRTFAGNTSHYSPDGNGRDSYIIQNNGGICRTACTTVTKSGSPSPRRDYSPPKPKLDAKVFRYNSNGSGRDTYISWNGGGMYSSYGSKPFHMSLREHSPSQTIESSDIFFKTQTQWLRQKRNRRSSLDDVTKRLSVPKYKKEKYAETVRKASPDVKKETNMLRSTYY</sequence>
<dbReference type="EMBL" id="CAJZBQ010000012">
    <property type="protein sequence ID" value="CAG9314415.1"/>
    <property type="molecule type" value="Genomic_DNA"/>
</dbReference>
<evidence type="ECO:0000313" key="1">
    <source>
        <dbReference type="EMBL" id="CAG9314415.1"/>
    </source>
</evidence>
<gene>
    <name evidence="1" type="ORF">BSTOLATCC_MIC11422</name>
</gene>
<name>A0AAU9IT72_9CILI</name>
<keyword evidence="2" id="KW-1185">Reference proteome</keyword>
<accession>A0AAU9IT72</accession>
<evidence type="ECO:0000313" key="2">
    <source>
        <dbReference type="Proteomes" id="UP001162131"/>
    </source>
</evidence>
<protein>
    <submittedName>
        <fullName evidence="1">Uncharacterized protein</fullName>
    </submittedName>
</protein>
<dbReference type="Proteomes" id="UP001162131">
    <property type="component" value="Unassembled WGS sequence"/>
</dbReference>
<comment type="caution">
    <text evidence="1">The sequence shown here is derived from an EMBL/GenBank/DDBJ whole genome shotgun (WGS) entry which is preliminary data.</text>
</comment>
<organism evidence="1 2">
    <name type="scientific">Blepharisma stoltei</name>
    <dbReference type="NCBI Taxonomy" id="1481888"/>
    <lineage>
        <taxon>Eukaryota</taxon>
        <taxon>Sar</taxon>
        <taxon>Alveolata</taxon>
        <taxon>Ciliophora</taxon>
        <taxon>Postciliodesmatophora</taxon>
        <taxon>Heterotrichea</taxon>
        <taxon>Heterotrichida</taxon>
        <taxon>Blepharismidae</taxon>
        <taxon>Blepharisma</taxon>
    </lineage>
</organism>